<dbReference type="EMBL" id="KN822942">
    <property type="protein sequence ID" value="KIO34631.1"/>
    <property type="molecule type" value="Genomic_DNA"/>
</dbReference>
<keyword evidence="1" id="KW-1133">Transmembrane helix</keyword>
<evidence type="ECO:0008006" key="4">
    <source>
        <dbReference type="Google" id="ProtNLM"/>
    </source>
</evidence>
<evidence type="ECO:0000313" key="2">
    <source>
        <dbReference type="EMBL" id="KIO34631.1"/>
    </source>
</evidence>
<dbReference type="Proteomes" id="UP000054248">
    <property type="component" value="Unassembled WGS sequence"/>
</dbReference>
<name>A0A0C3QX69_9AGAM</name>
<evidence type="ECO:0000313" key="3">
    <source>
        <dbReference type="Proteomes" id="UP000054248"/>
    </source>
</evidence>
<organism evidence="2 3">
    <name type="scientific">Tulasnella calospora MUT 4182</name>
    <dbReference type="NCBI Taxonomy" id="1051891"/>
    <lineage>
        <taxon>Eukaryota</taxon>
        <taxon>Fungi</taxon>
        <taxon>Dikarya</taxon>
        <taxon>Basidiomycota</taxon>
        <taxon>Agaricomycotina</taxon>
        <taxon>Agaricomycetes</taxon>
        <taxon>Cantharellales</taxon>
        <taxon>Tulasnellaceae</taxon>
        <taxon>Tulasnella</taxon>
    </lineage>
</organism>
<keyword evidence="1" id="KW-0472">Membrane</keyword>
<dbReference type="InterPro" id="IPR021848">
    <property type="entry name" value="HODM_asu-like"/>
</dbReference>
<keyword evidence="3" id="KW-1185">Reference proteome</keyword>
<protein>
    <recommendedName>
        <fullName evidence="4">DUF3445 domain-containing protein</fullName>
    </recommendedName>
</protein>
<dbReference type="STRING" id="1051891.A0A0C3QX69"/>
<reference evidence="3" key="2">
    <citation type="submission" date="2015-01" db="EMBL/GenBank/DDBJ databases">
        <title>Evolutionary Origins and Diversification of the Mycorrhizal Mutualists.</title>
        <authorList>
            <consortium name="DOE Joint Genome Institute"/>
            <consortium name="Mycorrhizal Genomics Consortium"/>
            <person name="Kohler A."/>
            <person name="Kuo A."/>
            <person name="Nagy L.G."/>
            <person name="Floudas D."/>
            <person name="Copeland A."/>
            <person name="Barry K.W."/>
            <person name="Cichocki N."/>
            <person name="Veneault-Fourrey C."/>
            <person name="LaButti K."/>
            <person name="Lindquist E.A."/>
            <person name="Lipzen A."/>
            <person name="Lundell T."/>
            <person name="Morin E."/>
            <person name="Murat C."/>
            <person name="Riley R."/>
            <person name="Ohm R."/>
            <person name="Sun H."/>
            <person name="Tunlid A."/>
            <person name="Henrissat B."/>
            <person name="Grigoriev I.V."/>
            <person name="Hibbett D.S."/>
            <person name="Martin F."/>
        </authorList>
    </citation>
    <scope>NUCLEOTIDE SEQUENCE [LARGE SCALE GENOMIC DNA]</scope>
    <source>
        <strain evidence="3">MUT 4182</strain>
    </source>
</reference>
<dbReference type="HOGENOM" id="CLU_025462_0_2_1"/>
<keyword evidence="1" id="KW-0812">Transmembrane</keyword>
<evidence type="ECO:0000256" key="1">
    <source>
        <dbReference type="SAM" id="Phobius"/>
    </source>
</evidence>
<accession>A0A0C3QX69</accession>
<proteinExistence type="predicted"/>
<sequence length="369" mass="42041">MEDWQVLLLSSLVSAIGFFAWLARVRKTNSAPHVAAALPNEKTGETLDVFRCPVIEALEDSDILNTPPVAYRPFRWGPNYHITMGLRQGEWNNWIQLDNRFAEYHGIKTDRVLRRGNKCVQTLPARDGIAKETVYELAEYLSRRYPSIYAVERHEPSPGDFGWYGEVQIKTVAIVPLGATYDLDEEDSMKVAGLLVPDDLALMLSGPDGKHYLQAGSICLAGSWRLEDKIGLPLSAIHTSADVPQYREKLEFSMDRFFSKLQPDKLTLRNNVLLPKHIYFRSERQSLRRLPRTGAILFTIRTYYEPVTSLAREPGVPGRMASALRSWSEDVAIYKGQARYKDVLLEYLDRMHENQVREGTDSAATKYPF</sequence>
<dbReference type="AlphaFoldDB" id="A0A0C3QX69"/>
<feature type="transmembrane region" description="Helical" evidence="1">
    <location>
        <begin position="6"/>
        <end position="23"/>
    </location>
</feature>
<dbReference type="Pfam" id="PF11927">
    <property type="entry name" value="HODM_asu-like"/>
    <property type="match status" value="2"/>
</dbReference>
<gene>
    <name evidence="2" type="ORF">M407DRAFT_13409</name>
</gene>
<reference evidence="2 3" key="1">
    <citation type="submission" date="2014-04" db="EMBL/GenBank/DDBJ databases">
        <authorList>
            <consortium name="DOE Joint Genome Institute"/>
            <person name="Kuo A."/>
            <person name="Girlanda M."/>
            <person name="Perotto S."/>
            <person name="Kohler A."/>
            <person name="Nagy L.G."/>
            <person name="Floudas D."/>
            <person name="Copeland A."/>
            <person name="Barry K.W."/>
            <person name="Cichocki N."/>
            <person name="Veneault-Fourrey C."/>
            <person name="LaButti K."/>
            <person name="Lindquist E.A."/>
            <person name="Lipzen A."/>
            <person name="Lundell T."/>
            <person name="Morin E."/>
            <person name="Murat C."/>
            <person name="Sun H."/>
            <person name="Tunlid A."/>
            <person name="Henrissat B."/>
            <person name="Grigoriev I.V."/>
            <person name="Hibbett D.S."/>
            <person name="Martin F."/>
            <person name="Nordberg H.P."/>
            <person name="Cantor M.N."/>
            <person name="Hua S.X."/>
        </authorList>
    </citation>
    <scope>NUCLEOTIDE SEQUENCE [LARGE SCALE GENOMIC DNA]</scope>
    <source>
        <strain evidence="2 3">MUT 4182</strain>
    </source>
</reference>
<dbReference type="OrthoDB" id="497541at2759"/>